<dbReference type="InterPro" id="IPR036259">
    <property type="entry name" value="MFS_trans_sf"/>
</dbReference>
<sequence length="430" mass="41945">MTDQLAPSRAPSGAPAARLSLPAAGGLPFLVTALAGRIPSSMIQLGLLMFVASSGLGVGLGGATVAAVGIGTAVGAPLIGRGVDRWGPLPVVAVATAVQVTGLLAVLVATTQDAAPWLLLLCAAVVGAANPQVGSIARSRWSHLARRSGGPDLVRRALGYEVAADELGFVVGPVAAGLLVALLGPVPALWVLVGLAVVGQGAFAAYLWTDRAAWPRRTRTDVGTSQSVARLDLRPLLAPMLACLAVGIAFGATQTGLTALNAARGTEELTGLVYACAGVGSGIASLALSRTVRRGSVAARVVAGGVAVLVGALGLAALPGAGGAAAWAVVLGVGAGTLLVSGYARAEQVAPPGLVASTMALLATALVLGVSGGAAAAGALAGSLTHVFWPAAAAGVLGVAAGFGLRTGRRAASVVAPDAVLDFPDTVSTK</sequence>
<organism evidence="2 3">
    <name type="scientific">Cellulomonas avistercoris</name>
    <dbReference type="NCBI Taxonomy" id="2762242"/>
    <lineage>
        <taxon>Bacteria</taxon>
        <taxon>Bacillati</taxon>
        <taxon>Actinomycetota</taxon>
        <taxon>Actinomycetes</taxon>
        <taxon>Micrococcales</taxon>
        <taxon>Cellulomonadaceae</taxon>
        <taxon>Cellulomonas</taxon>
    </lineage>
</organism>
<evidence type="ECO:0000313" key="3">
    <source>
        <dbReference type="Proteomes" id="UP000604241"/>
    </source>
</evidence>
<dbReference type="InterPro" id="IPR011701">
    <property type="entry name" value="MFS"/>
</dbReference>
<dbReference type="EMBL" id="JACSQV010000008">
    <property type="protein sequence ID" value="MBD7918808.1"/>
    <property type="molecule type" value="Genomic_DNA"/>
</dbReference>
<comment type="caution">
    <text evidence="2">The sequence shown here is derived from an EMBL/GenBank/DDBJ whole genome shotgun (WGS) entry which is preliminary data.</text>
</comment>
<name>A0ABR8QEF4_9CELL</name>
<dbReference type="Proteomes" id="UP000604241">
    <property type="component" value="Unassembled WGS sequence"/>
</dbReference>
<feature type="transmembrane region" description="Helical" evidence="1">
    <location>
        <begin position="45"/>
        <end position="74"/>
    </location>
</feature>
<feature type="transmembrane region" description="Helical" evidence="1">
    <location>
        <begin position="236"/>
        <end position="257"/>
    </location>
</feature>
<protein>
    <submittedName>
        <fullName evidence="2">MFS transporter</fullName>
    </submittedName>
</protein>
<dbReference type="PANTHER" id="PTHR23542:SF1">
    <property type="entry name" value="MAJOR FACILITATOR SUPERFAMILY (MFS) PROFILE DOMAIN-CONTAINING PROTEIN"/>
    <property type="match status" value="1"/>
</dbReference>
<dbReference type="SUPFAM" id="SSF103473">
    <property type="entry name" value="MFS general substrate transporter"/>
    <property type="match status" value="1"/>
</dbReference>
<feature type="transmembrane region" description="Helical" evidence="1">
    <location>
        <begin position="115"/>
        <end position="137"/>
    </location>
</feature>
<feature type="transmembrane region" description="Helical" evidence="1">
    <location>
        <begin position="86"/>
        <end position="109"/>
    </location>
</feature>
<proteinExistence type="predicted"/>
<evidence type="ECO:0000256" key="1">
    <source>
        <dbReference type="SAM" id="Phobius"/>
    </source>
</evidence>
<feature type="transmembrane region" description="Helical" evidence="1">
    <location>
        <begin position="297"/>
        <end position="318"/>
    </location>
</feature>
<accession>A0ABR8QEF4</accession>
<dbReference type="RefSeq" id="WP_191783319.1">
    <property type="nucleotide sequence ID" value="NZ_JACSQV010000008.1"/>
</dbReference>
<dbReference type="PANTHER" id="PTHR23542">
    <property type="match status" value="1"/>
</dbReference>
<keyword evidence="1" id="KW-0472">Membrane</keyword>
<feature type="transmembrane region" description="Helical" evidence="1">
    <location>
        <begin position="188"/>
        <end position="209"/>
    </location>
</feature>
<keyword evidence="1" id="KW-1133">Transmembrane helix</keyword>
<feature type="transmembrane region" description="Helical" evidence="1">
    <location>
        <begin position="387"/>
        <end position="405"/>
    </location>
</feature>
<keyword evidence="3" id="KW-1185">Reference proteome</keyword>
<evidence type="ECO:0000313" key="2">
    <source>
        <dbReference type="EMBL" id="MBD7918808.1"/>
    </source>
</evidence>
<keyword evidence="1" id="KW-0812">Transmembrane</keyword>
<feature type="transmembrane region" description="Helical" evidence="1">
    <location>
        <begin position="269"/>
        <end position="288"/>
    </location>
</feature>
<feature type="transmembrane region" description="Helical" evidence="1">
    <location>
        <begin position="324"/>
        <end position="344"/>
    </location>
</feature>
<dbReference type="Gene3D" id="1.20.1250.20">
    <property type="entry name" value="MFS general substrate transporter like domains"/>
    <property type="match status" value="1"/>
</dbReference>
<gene>
    <name evidence="2" type="ORF">H9657_11045</name>
</gene>
<reference evidence="2 3" key="1">
    <citation type="submission" date="2020-08" db="EMBL/GenBank/DDBJ databases">
        <title>A Genomic Blueprint of the Chicken Gut Microbiome.</title>
        <authorList>
            <person name="Gilroy R."/>
            <person name="Ravi A."/>
            <person name="Getino M."/>
            <person name="Pursley I."/>
            <person name="Horton D.L."/>
            <person name="Alikhan N.-F."/>
            <person name="Baker D."/>
            <person name="Gharbi K."/>
            <person name="Hall N."/>
            <person name="Watson M."/>
            <person name="Adriaenssens E.M."/>
            <person name="Foster-Nyarko E."/>
            <person name="Jarju S."/>
            <person name="Secka A."/>
            <person name="Antonio M."/>
            <person name="Oren A."/>
            <person name="Chaudhuri R."/>
            <person name="La Ragione R.M."/>
            <person name="Hildebrand F."/>
            <person name="Pallen M.J."/>
        </authorList>
    </citation>
    <scope>NUCLEOTIDE SEQUENCE [LARGE SCALE GENOMIC DNA]</scope>
    <source>
        <strain evidence="2 3">Sa3CUA2</strain>
    </source>
</reference>
<dbReference type="Pfam" id="PF07690">
    <property type="entry name" value="MFS_1"/>
    <property type="match status" value="1"/>
</dbReference>
<feature type="transmembrane region" description="Helical" evidence="1">
    <location>
        <begin position="356"/>
        <end position="381"/>
    </location>
</feature>